<dbReference type="EMBL" id="QGGV01000003">
    <property type="protein sequence ID" value="PWK56920.1"/>
    <property type="molecule type" value="Genomic_DNA"/>
</dbReference>
<proteinExistence type="predicted"/>
<accession>A0A316GB79</accession>
<keyword evidence="2" id="KW-1185">Reference proteome</keyword>
<reference evidence="1 2" key="1">
    <citation type="submission" date="2018-05" db="EMBL/GenBank/DDBJ databases">
        <title>Genomic Encyclopedia of Type Strains, Phase IV (KMG-IV): sequencing the most valuable type-strain genomes for metagenomic binning, comparative biology and taxonomic classification.</title>
        <authorList>
            <person name="Goeker M."/>
        </authorList>
    </citation>
    <scope>NUCLEOTIDE SEQUENCE [LARGE SCALE GENOMIC DNA]</scope>
    <source>
        <strain evidence="1 2">DSM 103371</strain>
    </source>
</reference>
<dbReference type="Proteomes" id="UP000245390">
    <property type="component" value="Unassembled WGS sequence"/>
</dbReference>
<protein>
    <submittedName>
        <fullName evidence="1">Uncharacterized protein</fullName>
    </submittedName>
</protein>
<organism evidence="1 2">
    <name type="scientific">Silicimonas algicola</name>
    <dbReference type="NCBI Taxonomy" id="1826607"/>
    <lineage>
        <taxon>Bacteria</taxon>
        <taxon>Pseudomonadati</taxon>
        <taxon>Pseudomonadota</taxon>
        <taxon>Alphaproteobacteria</taxon>
        <taxon>Rhodobacterales</taxon>
        <taxon>Paracoccaceae</taxon>
    </lineage>
</organism>
<dbReference type="OrthoDB" id="7876416at2"/>
<evidence type="ECO:0000313" key="1">
    <source>
        <dbReference type="EMBL" id="PWK56920.1"/>
    </source>
</evidence>
<dbReference type="RefSeq" id="WP_109758682.1">
    <property type="nucleotide sequence ID" value="NZ_CP034588.1"/>
</dbReference>
<evidence type="ECO:0000313" key="2">
    <source>
        <dbReference type="Proteomes" id="UP000245390"/>
    </source>
</evidence>
<comment type="caution">
    <text evidence="1">The sequence shown here is derived from an EMBL/GenBank/DDBJ whole genome shotgun (WGS) entry which is preliminary data.</text>
</comment>
<sequence>MSGDLLLQLVAEHGPWAVMVFFLLWRDSEKDKATRVILDRNALILTEISTVIRERLPRS</sequence>
<dbReference type="KEGG" id="salo:EF888_09010"/>
<dbReference type="AlphaFoldDB" id="A0A316GB79"/>
<name>A0A316GB79_9RHOB</name>
<gene>
    <name evidence="1" type="ORF">C8D95_103154</name>
</gene>